<comment type="caution">
    <text evidence="7">The sequence shown here is derived from an EMBL/GenBank/DDBJ whole genome shotgun (WGS) entry which is preliminary data.</text>
</comment>
<keyword evidence="6" id="KW-0732">Signal</keyword>
<evidence type="ECO:0000256" key="2">
    <source>
        <dbReference type="ARBA" id="ARBA00022692"/>
    </source>
</evidence>
<feature type="transmembrane region" description="Helical" evidence="5">
    <location>
        <begin position="95"/>
        <end position="115"/>
    </location>
</feature>
<keyword evidence="2 5" id="KW-0812">Transmembrane</keyword>
<organism evidence="7 8">
    <name type="scientific">Nonomuraea endophytica</name>
    <dbReference type="NCBI Taxonomy" id="714136"/>
    <lineage>
        <taxon>Bacteria</taxon>
        <taxon>Bacillati</taxon>
        <taxon>Actinomycetota</taxon>
        <taxon>Actinomycetes</taxon>
        <taxon>Streptosporangiales</taxon>
        <taxon>Streptosporangiaceae</taxon>
        <taxon>Nonomuraea</taxon>
    </lineage>
</organism>
<evidence type="ECO:0000313" key="7">
    <source>
        <dbReference type="EMBL" id="MBB5082201.1"/>
    </source>
</evidence>
<dbReference type="Proteomes" id="UP000568380">
    <property type="component" value="Unassembled WGS sequence"/>
</dbReference>
<evidence type="ECO:0000313" key="8">
    <source>
        <dbReference type="Proteomes" id="UP000568380"/>
    </source>
</evidence>
<feature type="signal peptide" evidence="6">
    <location>
        <begin position="1"/>
        <end position="20"/>
    </location>
</feature>
<dbReference type="GO" id="GO:0016020">
    <property type="term" value="C:membrane"/>
    <property type="evidence" value="ECO:0007669"/>
    <property type="project" value="UniProtKB-SubCell"/>
</dbReference>
<dbReference type="EMBL" id="JACHIN010000012">
    <property type="protein sequence ID" value="MBB5082201.1"/>
    <property type="molecule type" value="Genomic_DNA"/>
</dbReference>
<evidence type="ECO:0008006" key="9">
    <source>
        <dbReference type="Google" id="ProtNLM"/>
    </source>
</evidence>
<evidence type="ECO:0000256" key="3">
    <source>
        <dbReference type="ARBA" id="ARBA00022989"/>
    </source>
</evidence>
<dbReference type="InterPro" id="IPR032808">
    <property type="entry name" value="DoxX"/>
</dbReference>
<proteinExistence type="predicted"/>
<dbReference type="AlphaFoldDB" id="A0A7W8A9M1"/>
<protein>
    <recommendedName>
        <fullName evidence="9">DoxX family protein</fullName>
    </recommendedName>
</protein>
<evidence type="ECO:0000256" key="6">
    <source>
        <dbReference type="SAM" id="SignalP"/>
    </source>
</evidence>
<feature type="transmembrane region" description="Helical" evidence="5">
    <location>
        <begin position="69"/>
        <end position="89"/>
    </location>
</feature>
<comment type="subcellular location">
    <subcellularLocation>
        <location evidence="1">Membrane</location>
        <topology evidence="1">Multi-pass membrane protein</topology>
    </subcellularLocation>
</comment>
<dbReference type="RefSeq" id="WP_184970186.1">
    <property type="nucleotide sequence ID" value="NZ_JACHIN010000012.1"/>
</dbReference>
<gene>
    <name evidence="7" type="ORF">HNR40_007696</name>
</gene>
<name>A0A7W8A9M1_9ACTN</name>
<evidence type="ECO:0000256" key="5">
    <source>
        <dbReference type="SAM" id="Phobius"/>
    </source>
</evidence>
<evidence type="ECO:0000256" key="1">
    <source>
        <dbReference type="ARBA" id="ARBA00004141"/>
    </source>
</evidence>
<evidence type="ECO:0000256" key="4">
    <source>
        <dbReference type="ARBA" id="ARBA00023136"/>
    </source>
</evidence>
<sequence length="116" mass="11617">MFTAYVVVVVVAAAFNFAAAAVDFARAKWVLANMDKYGVPRSWITSLGVAKAAGAVGLLAGLAVPAIGVAAAAGLVLYFAGAVFTVARARVHADLPFPGIFLVLAAACLALAPAAV</sequence>
<keyword evidence="8" id="KW-1185">Reference proteome</keyword>
<keyword evidence="4 5" id="KW-0472">Membrane</keyword>
<keyword evidence="3 5" id="KW-1133">Transmembrane helix</keyword>
<reference evidence="7 8" key="1">
    <citation type="submission" date="2020-08" db="EMBL/GenBank/DDBJ databases">
        <title>Genomic Encyclopedia of Type Strains, Phase IV (KMG-IV): sequencing the most valuable type-strain genomes for metagenomic binning, comparative biology and taxonomic classification.</title>
        <authorList>
            <person name="Goeker M."/>
        </authorList>
    </citation>
    <scope>NUCLEOTIDE SEQUENCE [LARGE SCALE GENOMIC DNA]</scope>
    <source>
        <strain evidence="7 8">DSM 45385</strain>
    </source>
</reference>
<feature type="chain" id="PRO_5031448290" description="DoxX family protein" evidence="6">
    <location>
        <begin position="21"/>
        <end position="116"/>
    </location>
</feature>
<dbReference type="Pfam" id="PF13564">
    <property type="entry name" value="DoxX_2"/>
    <property type="match status" value="1"/>
</dbReference>
<accession>A0A7W8A9M1</accession>